<dbReference type="STRING" id="65489.A0A0D3EQX7"/>
<keyword evidence="6" id="KW-0597">Phosphoprotein</keyword>
<dbReference type="InterPro" id="IPR055414">
    <property type="entry name" value="LRR_R13L4/SHOC2-like"/>
</dbReference>
<keyword evidence="15" id="KW-0325">Glycoprotein</keyword>
<dbReference type="FunFam" id="3.80.10.10:FF:000649">
    <property type="entry name" value="Leucine Rich Repeat family protein"/>
    <property type="match status" value="1"/>
</dbReference>
<evidence type="ECO:0000256" key="11">
    <source>
        <dbReference type="ARBA" id="ARBA00022737"/>
    </source>
</evidence>
<dbReference type="Pfam" id="PF08263">
    <property type="entry name" value="LRRNT_2"/>
    <property type="match status" value="1"/>
</dbReference>
<keyword evidence="8" id="KW-0808">Transferase</keyword>
<evidence type="ECO:0000256" key="2">
    <source>
        <dbReference type="ARBA" id="ARBA00009592"/>
    </source>
</evidence>
<feature type="transmembrane region" description="Helical" evidence="18">
    <location>
        <begin position="974"/>
        <end position="997"/>
    </location>
</feature>
<evidence type="ECO:0000256" key="6">
    <source>
        <dbReference type="ARBA" id="ARBA00022553"/>
    </source>
</evidence>
<dbReference type="EnsemblPlants" id="OBART01G21810.1">
    <property type="protein sequence ID" value="OBART01G21810.1"/>
    <property type="gene ID" value="OBART01G21810"/>
</dbReference>
<sequence>MVADQKPFNMTAPPRLLAQGATATTAVLLFFLVFQAQSASPFDRANTTTTPGAVGGICVPSERKALTSFKNSFLDPSGRLSSWRGEDCCQWKGIRCDSTTGHVIELDLRNTFVTENGDWCGGLNEGGGHRLTLQTDEMSPSIVELQHLRYLDLSNNDFKGTSLPSFIGSLNNLRYLNISLTCFGGTIPSQLGNLSNLHYLDIGSSIYESVSDLSWLLGLPLLRYLDMSEVDLSSVRNWVHAVNKLPALQVLVLSSCGLNSTVSTLPNSNLTNLEVLDLSDNPFCSPLQHNWFWDLTTLKKLVLSDCGWSVGPIPDALGNMSTLEVIVLSSNYQIYPSNSYLLGNIPTTLKNMCNLQVFDLHGINIDAPISKLMERLPKCSWNKLHEMDLQDANLTGELPFWIGNLTSLSYLDLSQNMIGGSIPGGVEKLTSLKYLDLSQNMLVGHLPIGMGYLTGLTFLDLSQNRLVGHLPVGIGSLTGLTILDLSQNRLVGHLPVGMGNLTGLTILDLSQNRLIGNIPVGIGALGNLTELSFFQNRLTGVLSEHHFANLKRLEFLDLSGNSLKLDFMEGWIPPFRLTTGYFTSCDLGPQFPTWIRWVTDKANQPTLDISNTGINDGLPSWFWTFLSNVYRLDLSMNQLRGSLPEKLPANLTIPILKVLRLHYNQISGTIPACFCQFSGLEEINLSHNRLTGEIPQCSIDTFGSSFGVIDMSSNNLSGKFPSFLRKARSLSFLDLSYNKLSGNMPTWIAERMPSLEVLILRSNMFCGNLSMNFSELNQLHFLDIAHNNISGSLPSSVRNLTAMKYSKSDYLNYTGASISISIKNQELNYTFQSTNYIVLIDLSYNSLTGHIPREISELKGLQSLNLSGNQLNGKIPYNIGALRRLESLDVSYNELIGEIPSSLSDLTFLSSLNMSYNNLSGIIPSGQQLQTLNNLYMYIGNPGLCGPPLPTNCSTNKTNQIVHGEHDDASHDTIYLYLSTSAGFAVGLWAVFCTFLFKKAWRIAYFRLNDQIYDKIYVQMAISKATLIRKF</sequence>
<keyword evidence="10" id="KW-0732">Signal</keyword>
<dbReference type="EC" id="2.7.11.1" evidence="3"/>
<evidence type="ECO:0000256" key="15">
    <source>
        <dbReference type="ARBA" id="ARBA00023180"/>
    </source>
</evidence>
<evidence type="ECO:0000256" key="17">
    <source>
        <dbReference type="ARBA" id="ARBA00048679"/>
    </source>
</evidence>
<evidence type="ECO:0000259" key="20">
    <source>
        <dbReference type="Pfam" id="PF23598"/>
    </source>
</evidence>
<evidence type="ECO:0000313" key="21">
    <source>
        <dbReference type="EnsemblPlants" id="OBART01G21810.1"/>
    </source>
</evidence>
<organism evidence="21">
    <name type="scientific">Oryza barthii</name>
    <dbReference type="NCBI Taxonomy" id="65489"/>
    <lineage>
        <taxon>Eukaryota</taxon>
        <taxon>Viridiplantae</taxon>
        <taxon>Streptophyta</taxon>
        <taxon>Embryophyta</taxon>
        <taxon>Tracheophyta</taxon>
        <taxon>Spermatophyta</taxon>
        <taxon>Magnoliopsida</taxon>
        <taxon>Liliopsida</taxon>
        <taxon>Poales</taxon>
        <taxon>Poaceae</taxon>
        <taxon>BOP clade</taxon>
        <taxon>Oryzoideae</taxon>
        <taxon>Oryzeae</taxon>
        <taxon>Oryzinae</taxon>
        <taxon>Oryza</taxon>
    </lineage>
</organism>
<keyword evidence="14 18" id="KW-0472">Membrane</keyword>
<dbReference type="InterPro" id="IPR013210">
    <property type="entry name" value="LRR_N_plant-typ"/>
</dbReference>
<dbReference type="FunFam" id="3.80.10.10:FF:000383">
    <property type="entry name" value="Leucine-rich repeat receptor protein kinase EMS1"/>
    <property type="match status" value="1"/>
</dbReference>
<keyword evidence="13 18" id="KW-1133">Transmembrane helix</keyword>
<dbReference type="Gramene" id="OBART01G21810.1">
    <property type="protein sequence ID" value="OBART01G21810.1"/>
    <property type="gene ID" value="OBART01G21810"/>
</dbReference>
<dbReference type="GO" id="GO:0005886">
    <property type="term" value="C:plasma membrane"/>
    <property type="evidence" value="ECO:0007669"/>
    <property type="project" value="UniProtKB-SubCell"/>
</dbReference>
<dbReference type="Proteomes" id="UP000026960">
    <property type="component" value="Chromosome 1"/>
</dbReference>
<reference evidence="21" key="1">
    <citation type="journal article" date="2009" name="Rice">
        <title>De Novo Next Generation Sequencing of Plant Genomes.</title>
        <authorList>
            <person name="Rounsley S."/>
            <person name="Marri P.R."/>
            <person name="Yu Y."/>
            <person name="He R."/>
            <person name="Sisneros N."/>
            <person name="Goicoechea J.L."/>
            <person name="Lee S.J."/>
            <person name="Angelova A."/>
            <person name="Kudrna D."/>
            <person name="Luo M."/>
            <person name="Affourtit J."/>
            <person name="Desany B."/>
            <person name="Knight J."/>
            <person name="Niazi F."/>
            <person name="Egholm M."/>
            <person name="Wing R.A."/>
        </authorList>
    </citation>
    <scope>NUCLEOTIDE SEQUENCE [LARGE SCALE GENOMIC DNA]</scope>
    <source>
        <strain evidence="21">cv. IRGC 105608</strain>
    </source>
</reference>
<evidence type="ECO:0000256" key="10">
    <source>
        <dbReference type="ARBA" id="ARBA00022729"/>
    </source>
</evidence>
<feature type="domain" description="Leucine-rich repeat-containing N-terminal plant-type" evidence="19">
    <location>
        <begin position="60"/>
        <end position="97"/>
    </location>
</feature>
<evidence type="ECO:0000256" key="3">
    <source>
        <dbReference type="ARBA" id="ARBA00012513"/>
    </source>
</evidence>
<keyword evidence="7" id="KW-0433">Leucine-rich repeat</keyword>
<comment type="catalytic activity">
    <reaction evidence="17">
        <text>L-seryl-[protein] + ATP = O-phospho-L-seryl-[protein] + ADP + H(+)</text>
        <dbReference type="Rhea" id="RHEA:17989"/>
        <dbReference type="Rhea" id="RHEA-COMP:9863"/>
        <dbReference type="Rhea" id="RHEA-COMP:11604"/>
        <dbReference type="ChEBI" id="CHEBI:15378"/>
        <dbReference type="ChEBI" id="CHEBI:29999"/>
        <dbReference type="ChEBI" id="CHEBI:30616"/>
        <dbReference type="ChEBI" id="CHEBI:83421"/>
        <dbReference type="ChEBI" id="CHEBI:456216"/>
        <dbReference type="EC" id="2.7.11.1"/>
    </reaction>
</comment>
<evidence type="ECO:0000256" key="7">
    <source>
        <dbReference type="ARBA" id="ARBA00022614"/>
    </source>
</evidence>
<keyword evidence="12" id="KW-0418">Kinase</keyword>
<evidence type="ECO:0000256" key="1">
    <source>
        <dbReference type="ARBA" id="ARBA00004251"/>
    </source>
</evidence>
<dbReference type="InterPro" id="IPR046956">
    <property type="entry name" value="RLP23-like"/>
</dbReference>
<reference evidence="21" key="2">
    <citation type="submission" date="2015-03" db="UniProtKB">
        <authorList>
            <consortium name="EnsemblPlants"/>
        </authorList>
    </citation>
    <scope>IDENTIFICATION</scope>
</reference>
<evidence type="ECO:0000256" key="9">
    <source>
        <dbReference type="ARBA" id="ARBA00022692"/>
    </source>
</evidence>
<keyword evidence="11" id="KW-0677">Repeat</keyword>
<accession>A0A0D3EQX7</accession>
<keyword evidence="5" id="KW-0723">Serine/threonine-protein kinase</keyword>
<evidence type="ECO:0000259" key="19">
    <source>
        <dbReference type="Pfam" id="PF08263"/>
    </source>
</evidence>
<dbReference type="GO" id="GO:0004674">
    <property type="term" value="F:protein serine/threonine kinase activity"/>
    <property type="evidence" value="ECO:0007669"/>
    <property type="project" value="UniProtKB-KW"/>
</dbReference>
<evidence type="ECO:0000256" key="18">
    <source>
        <dbReference type="SAM" id="Phobius"/>
    </source>
</evidence>
<dbReference type="PaxDb" id="65489-OBART01G21810.1"/>
<dbReference type="SMART" id="SM00365">
    <property type="entry name" value="LRR_SD22"/>
    <property type="match status" value="10"/>
</dbReference>
<evidence type="ECO:0000313" key="22">
    <source>
        <dbReference type="Proteomes" id="UP000026960"/>
    </source>
</evidence>
<dbReference type="FunFam" id="3.80.10.10:FF:000041">
    <property type="entry name" value="LRR receptor-like serine/threonine-protein kinase ERECTA"/>
    <property type="match status" value="1"/>
</dbReference>
<name>A0A0D3EQX7_9ORYZ</name>
<dbReference type="SMART" id="SM00369">
    <property type="entry name" value="LRR_TYP"/>
    <property type="match status" value="11"/>
</dbReference>
<proteinExistence type="inferred from homology"/>
<dbReference type="Gene3D" id="3.80.10.10">
    <property type="entry name" value="Ribonuclease Inhibitor"/>
    <property type="match status" value="5"/>
</dbReference>
<comment type="similarity">
    <text evidence="2">Belongs to the RLP family.</text>
</comment>
<comment type="catalytic activity">
    <reaction evidence="16">
        <text>L-threonyl-[protein] + ATP = O-phospho-L-threonyl-[protein] + ADP + H(+)</text>
        <dbReference type="Rhea" id="RHEA:46608"/>
        <dbReference type="Rhea" id="RHEA-COMP:11060"/>
        <dbReference type="Rhea" id="RHEA-COMP:11605"/>
        <dbReference type="ChEBI" id="CHEBI:15378"/>
        <dbReference type="ChEBI" id="CHEBI:30013"/>
        <dbReference type="ChEBI" id="CHEBI:30616"/>
        <dbReference type="ChEBI" id="CHEBI:61977"/>
        <dbReference type="ChEBI" id="CHEBI:456216"/>
        <dbReference type="EC" id="2.7.11.1"/>
    </reaction>
</comment>
<dbReference type="InterPro" id="IPR003591">
    <property type="entry name" value="Leu-rich_rpt_typical-subtyp"/>
</dbReference>
<dbReference type="AlphaFoldDB" id="A0A0D3EQX7"/>
<dbReference type="HOGENOM" id="CLU_000288_18_3_1"/>
<dbReference type="InterPro" id="IPR032675">
    <property type="entry name" value="LRR_dom_sf"/>
</dbReference>
<dbReference type="Pfam" id="PF00560">
    <property type="entry name" value="LRR_1"/>
    <property type="match status" value="8"/>
</dbReference>
<evidence type="ECO:0000256" key="8">
    <source>
        <dbReference type="ARBA" id="ARBA00022679"/>
    </source>
</evidence>
<keyword evidence="22" id="KW-1185">Reference proteome</keyword>
<dbReference type="PRINTS" id="PR00019">
    <property type="entry name" value="LEURICHRPT"/>
</dbReference>
<dbReference type="PANTHER" id="PTHR48063:SF31">
    <property type="entry name" value="OS01G0601700 PROTEIN"/>
    <property type="match status" value="1"/>
</dbReference>
<comment type="subcellular location">
    <subcellularLocation>
        <location evidence="1">Cell membrane</location>
        <topology evidence="1">Single-pass type I membrane protein</topology>
    </subcellularLocation>
</comment>
<dbReference type="FunFam" id="3.80.10.10:FF:000095">
    <property type="entry name" value="LRR receptor-like serine/threonine-protein kinase GSO1"/>
    <property type="match status" value="1"/>
</dbReference>
<evidence type="ECO:0000256" key="13">
    <source>
        <dbReference type="ARBA" id="ARBA00022989"/>
    </source>
</evidence>
<evidence type="ECO:0000256" key="5">
    <source>
        <dbReference type="ARBA" id="ARBA00022527"/>
    </source>
</evidence>
<keyword evidence="4" id="KW-1003">Cell membrane</keyword>
<feature type="domain" description="Disease resistance R13L4/SHOC-2-like LRR" evidence="20">
    <location>
        <begin position="426"/>
        <end position="596"/>
    </location>
</feature>
<dbReference type="InterPro" id="IPR001611">
    <property type="entry name" value="Leu-rich_rpt"/>
</dbReference>
<evidence type="ECO:0000256" key="12">
    <source>
        <dbReference type="ARBA" id="ARBA00022777"/>
    </source>
</evidence>
<dbReference type="Pfam" id="PF23598">
    <property type="entry name" value="LRR_14"/>
    <property type="match status" value="1"/>
</dbReference>
<evidence type="ECO:0000256" key="16">
    <source>
        <dbReference type="ARBA" id="ARBA00047899"/>
    </source>
</evidence>
<dbReference type="eggNOG" id="KOG0619">
    <property type="taxonomic scope" value="Eukaryota"/>
</dbReference>
<dbReference type="SUPFAM" id="SSF52058">
    <property type="entry name" value="L domain-like"/>
    <property type="match status" value="3"/>
</dbReference>
<dbReference type="PANTHER" id="PTHR48063">
    <property type="entry name" value="LRR RECEPTOR-LIKE KINASE"/>
    <property type="match status" value="1"/>
</dbReference>
<evidence type="ECO:0000256" key="14">
    <source>
        <dbReference type="ARBA" id="ARBA00023136"/>
    </source>
</evidence>
<keyword evidence="9 18" id="KW-0812">Transmembrane</keyword>
<protein>
    <recommendedName>
        <fullName evidence="3">non-specific serine/threonine protein kinase</fullName>
        <ecNumber evidence="3">2.7.11.1</ecNumber>
    </recommendedName>
</protein>
<evidence type="ECO:0000256" key="4">
    <source>
        <dbReference type="ARBA" id="ARBA00022475"/>
    </source>
</evidence>